<keyword evidence="4 7" id="KW-0808">Transferase</keyword>
<accession>A0A6L8W902</accession>
<dbReference type="AlphaFoldDB" id="A0A6L8W902"/>
<evidence type="ECO:0000256" key="4">
    <source>
        <dbReference type="ARBA" id="ARBA00022679"/>
    </source>
</evidence>
<comment type="cofactor">
    <cofactor evidence="1 7">
        <name>pyridoxal 5'-phosphate</name>
        <dbReference type="ChEBI" id="CHEBI:597326"/>
    </cofactor>
</comment>
<dbReference type="RefSeq" id="WP_161316312.1">
    <property type="nucleotide sequence ID" value="NZ_WTUW01000002.1"/>
</dbReference>
<proteinExistence type="inferred from homology"/>
<reference evidence="8 9" key="1">
    <citation type="submission" date="2019-12" db="EMBL/GenBank/DDBJ databases">
        <title>Snethiella sp. nov. sp. isolated from sea sand.</title>
        <authorList>
            <person name="Kim J."/>
            <person name="Jeong S.E."/>
            <person name="Jung H.S."/>
            <person name="Jeon C.O."/>
        </authorList>
    </citation>
    <scope>NUCLEOTIDE SEQUENCE [LARGE SCALE GENOMIC DNA]</scope>
    <source>
        <strain evidence="8 9">DP05</strain>
    </source>
</reference>
<comment type="pathway">
    <text evidence="7">Amine and polyamine biosynthesis; ectoine biosynthesis; L-ectoine from L-aspartate 4-semialdehyde: step 1/3.</text>
</comment>
<dbReference type="GO" id="GO:0045303">
    <property type="term" value="F:diaminobutyrate-2-oxoglutarate transaminase activity"/>
    <property type="evidence" value="ECO:0007669"/>
    <property type="project" value="UniProtKB-EC"/>
</dbReference>
<keyword evidence="5 6" id="KW-0663">Pyridoxal phosphate</keyword>
<dbReference type="UniPathway" id="UPA00067">
    <property type="reaction ID" value="UER00121"/>
</dbReference>
<dbReference type="InterPro" id="IPR012773">
    <property type="entry name" value="Ectoine_EctB"/>
</dbReference>
<dbReference type="Gene3D" id="3.40.640.10">
    <property type="entry name" value="Type I PLP-dependent aspartate aminotransferase-like (Major domain)"/>
    <property type="match status" value="1"/>
</dbReference>
<comment type="similarity">
    <text evidence="2 6">Belongs to the class-III pyridoxal-phosphate-dependent aminotransferase family.</text>
</comment>
<keyword evidence="3 7" id="KW-0032">Aminotransferase</keyword>
<dbReference type="EMBL" id="WTUW01000002">
    <property type="protein sequence ID" value="MZR31585.1"/>
    <property type="molecule type" value="Genomic_DNA"/>
</dbReference>
<evidence type="ECO:0000256" key="1">
    <source>
        <dbReference type="ARBA" id="ARBA00001933"/>
    </source>
</evidence>
<dbReference type="InterPro" id="IPR049704">
    <property type="entry name" value="Aminotrans_3_PPA_site"/>
</dbReference>
<keyword evidence="9" id="KW-1185">Reference proteome</keyword>
<dbReference type="NCBIfam" id="TIGR00709">
    <property type="entry name" value="dat"/>
    <property type="match status" value="1"/>
</dbReference>
<evidence type="ECO:0000256" key="6">
    <source>
        <dbReference type="RuleBase" id="RU003560"/>
    </source>
</evidence>
<comment type="caution">
    <text evidence="8">The sequence shown here is derived from an EMBL/GenBank/DDBJ whole genome shotgun (WGS) entry which is preliminary data.</text>
</comment>
<dbReference type="NCBIfam" id="NF006733">
    <property type="entry name" value="PRK09264.1"/>
    <property type="match status" value="1"/>
</dbReference>
<dbReference type="Pfam" id="PF00202">
    <property type="entry name" value="Aminotran_3"/>
    <property type="match status" value="1"/>
</dbReference>
<dbReference type="SUPFAM" id="SSF53383">
    <property type="entry name" value="PLP-dependent transferases"/>
    <property type="match status" value="1"/>
</dbReference>
<dbReference type="InterPro" id="IPR005814">
    <property type="entry name" value="Aminotrans_3"/>
</dbReference>
<evidence type="ECO:0000313" key="9">
    <source>
        <dbReference type="Proteomes" id="UP000476030"/>
    </source>
</evidence>
<comment type="catalytic activity">
    <reaction evidence="7">
        <text>L-2,4-diaminobutanoate + 2-oxoglutarate = L-aspartate 4-semialdehyde + L-glutamate</text>
        <dbReference type="Rhea" id="RHEA:11160"/>
        <dbReference type="ChEBI" id="CHEBI:16810"/>
        <dbReference type="ChEBI" id="CHEBI:29985"/>
        <dbReference type="ChEBI" id="CHEBI:58761"/>
        <dbReference type="ChEBI" id="CHEBI:537519"/>
        <dbReference type="EC" id="2.6.1.76"/>
    </reaction>
</comment>
<name>A0A6L8W902_9PROT</name>
<dbReference type="InterPro" id="IPR015421">
    <property type="entry name" value="PyrdxlP-dep_Trfase_major"/>
</dbReference>
<evidence type="ECO:0000256" key="7">
    <source>
        <dbReference type="RuleBase" id="RU365034"/>
    </source>
</evidence>
<comment type="function">
    <text evidence="7">Catalyzes reversively the conversion of L-aspartate beta-semialdehyde (ASA) to L-2,4-diaminobutyrate (DABA) by transamination with L-glutamate.</text>
</comment>
<dbReference type="GO" id="GO:0030170">
    <property type="term" value="F:pyridoxal phosphate binding"/>
    <property type="evidence" value="ECO:0007669"/>
    <property type="project" value="InterPro"/>
</dbReference>
<dbReference type="InterPro" id="IPR015424">
    <property type="entry name" value="PyrdxlP-dep_Trfase"/>
</dbReference>
<dbReference type="InterPro" id="IPR004637">
    <property type="entry name" value="Dat"/>
</dbReference>
<protein>
    <recommendedName>
        <fullName evidence="7">Diaminobutyrate--2-oxoglutarate transaminase</fullName>
        <ecNumber evidence="7">2.6.1.76</ecNumber>
    </recommendedName>
    <alternativeName>
        <fullName evidence="7">DABA aminotransferase</fullName>
    </alternativeName>
</protein>
<dbReference type="CDD" id="cd00610">
    <property type="entry name" value="OAT_like"/>
    <property type="match status" value="1"/>
</dbReference>
<dbReference type="Proteomes" id="UP000476030">
    <property type="component" value="Unassembled WGS sequence"/>
</dbReference>
<dbReference type="InterPro" id="IPR015422">
    <property type="entry name" value="PyrdxlP-dep_Trfase_small"/>
</dbReference>
<dbReference type="EC" id="2.6.1.76" evidence="7"/>
<gene>
    <name evidence="8" type="primary">ectB</name>
    <name evidence="8" type="ORF">GQE98_13165</name>
</gene>
<dbReference type="GO" id="GO:0019491">
    <property type="term" value="P:ectoine biosynthetic process"/>
    <property type="evidence" value="ECO:0007669"/>
    <property type="project" value="UniProtKB-UniPathway"/>
</dbReference>
<dbReference type="PANTHER" id="PTHR43552:SF2">
    <property type="entry name" value="DIAMINOBUTYRATE--2-OXOGLUTARATE TRANSAMINASE"/>
    <property type="match status" value="1"/>
</dbReference>
<dbReference type="PANTHER" id="PTHR43552">
    <property type="entry name" value="DIAMINOBUTYRATE--2-OXOGLUTARATE AMINOTRANSFERASE"/>
    <property type="match status" value="1"/>
</dbReference>
<dbReference type="PIRSF" id="PIRSF000521">
    <property type="entry name" value="Transaminase_4ab_Lys_Orn"/>
    <property type="match status" value="1"/>
</dbReference>
<dbReference type="NCBIfam" id="TIGR02407">
    <property type="entry name" value="ectoine_ectB"/>
    <property type="match status" value="1"/>
</dbReference>
<evidence type="ECO:0000256" key="2">
    <source>
        <dbReference type="ARBA" id="ARBA00008954"/>
    </source>
</evidence>
<evidence type="ECO:0000256" key="5">
    <source>
        <dbReference type="ARBA" id="ARBA00022898"/>
    </source>
</evidence>
<dbReference type="Gene3D" id="3.90.1150.10">
    <property type="entry name" value="Aspartate Aminotransferase, domain 1"/>
    <property type="match status" value="1"/>
</dbReference>
<evidence type="ECO:0000313" key="8">
    <source>
        <dbReference type="EMBL" id="MZR31585.1"/>
    </source>
</evidence>
<dbReference type="GO" id="GO:0047307">
    <property type="term" value="F:diaminobutyrate-pyruvate transaminase activity"/>
    <property type="evidence" value="ECO:0007669"/>
    <property type="project" value="InterPro"/>
</dbReference>
<organism evidence="8 9">
    <name type="scientific">Sneathiella litorea</name>
    <dbReference type="NCBI Taxonomy" id="2606216"/>
    <lineage>
        <taxon>Bacteria</taxon>
        <taxon>Pseudomonadati</taxon>
        <taxon>Pseudomonadota</taxon>
        <taxon>Alphaproteobacteria</taxon>
        <taxon>Sneathiellales</taxon>
        <taxon>Sneathiellaceae</taxon>
        <taxon>Sneathiella</taxon>
    </lineage>
</organism>
<sequence>MSIFERRESQVQSYAKSFPVIFDKAQGATLTDEKGNNFIDFLAGAGSLNYGHNDPDMRDALVEYLSSGGITHGLDMHTKAKAAFLSAFEKHILQPRKLDYVLQFTGPTGANAVEAALKLARKVKGRSNVISFTNGFHGVTLGALATTGNEHHRGAAGVDMPGSSTMPYDGYLGKDLDSTEYLDRALGDPSSGVDLPAAVIVECVQGEGGLTAARIDWLQNLEQVCRRHDVLLIVDDIQAGCGRTGTFFSFEPAGIKPDMVTLSKSLSGYGLPFAVTLINRDLDIWEPGEHNGTFRGNNHAFVTATVAIEKFWNDDSFANGVKDKGEKLLSGFKAIQENYADQVVELRGRGMMRGIVVESGDLASRIVAESFKRGLVIETSGAHGEVVKCLASLTITDKELARGLDILNQAFDAAINAGNSNLIAAE</sequence>
<evidence type="ECO:0000256" key="3">
    <source>
        <dbReference type="ARBA" id="ARBA00022576"/>
    </source>
</evidence>
<dbReference type="PROSITE" id="PS00600">
    <property type="entry name" value="AA_TRANSFER_CLASS_3"/>
    <property type="match status" value="1"/>
</dbReference>